<dbReference type="Gene3D" id="3.30.40.10">
    <property type="entry name" value="Zinc/RING finger domain, C3HC4 (zinc finger)"/>
    <property type="match status" value="1"/>
</dbReference>
<evidence type="ECO:0000256" key="2">
    <source>
        <dbReference type="ARBA" id="ARBA00012483"/>
    </source>
</evidence>
<sequence length="305" mass="32332">MEKTVQKLTTSPDGRNRQPLKAPFTPGNPVVAFRTVQSLQFICKTPPRLLGAVDFDRRIDRHASVLEKSRPLYSESKQPAASSSESSFIVSTPSRRLCVATDQTHMLTLHPRLVVAADDADAGADGGRVCYCAAVACVSLLLFVVLVAAVSVARAGAITGAVLLLLLLCGWLAPGPGRQQQPAVPVVHRRCAACGLSDAAIDALPAFAYQPHEPPPAAAAGGGRSEKPPRGSSSVLLCAVCLEEVQAGEMVRQLLPACGHLFHADCVDAWLRSHRTCPLCRRDISARNNVVAAKVSDDDDVLPPV</sequence>
<comment type="catalytic activity">
    <reaction evidence="1">
        <text>S-ubiquitinyl-[E2 ubiquitin-conjugating enzyme]-L-cysteine + [acceptor protein]-L-lysine = [E2 ubiquitin-conjugating enzyme]-L-cysteine + N(6)-ubiquitinyl-[acceptor protein]-L-lysine.</text>
        <dbReference type="EC" id="2.3.2.27"/>
    </reaction>
</comment>
<dbReference type="Proteomes" id="UP001054889">
    <property type="component" value="Unassembled WGS sequence"/>
</dbReference>
<comment type="caution">
    <text evidence="11">The sequence shown here is derived from an EMBL/GenBank/DDBJ whole genome shotgun (WGS) entry which is preliminary data.</text>
</comment>
<evidence type="ECO:0000256" key="4">
    <source>
        <dbReference type="ARBA" id="ARBA00022771"/>
    </source>
</evidence>
<keyword evidence="9" id="KW-1133">Transmembrane helix</keyword>
<dbReference type="PANTHER" id="PTHR14155:SF529">
    <property type="entry name" value="OS06G0534900 PROTEIN"/>
    <property type="match status" value="1"/>
</dbReference>
<gene>
    <name evidence="11" type="primary">ga15260</name>
    <name evidence="11" type="ORF">PR202_ga15260</name>
</gene>
<feature type="domain" description="RING-type" evidence="10">
    <location>
        <begin position="238"/>
        <end position="281"/>
    </location>
</feature>
<dbReference type="GO" id="GO:0008270">
    <property type="term" value="F:zinc ion binding"/>
    <property type="evidence" value="ECO:0007669"/>
    <property type="project" value="UniProtKB-KW"/>
</dbReference>
<evidence type="ECO:0000256" key="1">
    <source>
        <dbReference type="ARBA" id="ARBA00000900"/>
    </source>
</evidence>
<dbReference type="InterPro" id="IPR001841">
    <property type="entry name" value="Znf_RING"/>
</dbReference>
<name>A0AAV5CJF3_ELECO</name>
<organism evidence="11 12">
    <name type="scientific">Eleusine coracana subsp. coracana</name>
    <dbReference type="NCBI Taxonomy" id="191504"/>
    <lineage>
        <taxon>Eukaryota</taxon>
        <taxon>Viridiplantae</taxon>
        <taxon>Streptophyta</taxon>
        <taxon>Embryophyta</taxon>
        <taxon>Tracheophyta</taxon>
        <taxon>Spermatophyta</taxon>
        <taxon>Magnoliopsida</taxon>
        <taxon>Liliopsida</taxon>
        <taxon>Poales</taxon>
        <taxon>Poaceae</taxon>
        <taxon>PACMAD clade</taxon>
        <taxon>Chloridoideae</taxon>
        <taxon>Cynodonteae</taxon>
        <taxon>Eleusininae</taxon>
        <taxon>Eleusine</taxon>
    </lineage>
</organism>
<dbReference type="PANTHER" id="PTHR14155">
    <property type="entry name" value="RING FINGER DOMAIN-CONTAINING"/>
    <property type="match status" value="1"/>
</dbReference>
<dbReference type="SMART" id="SM00184">
    <property type="entry name" value="RING"/>
    <property type="match status" value="1"/>
</dbReference>
<comment type="similarity">
    <text evidence="6">Belongs to the RING-type zinc finger family. ATL subfamily.</text>
</comment>
<dbReference type="Pfam" id="PF13639">
    <property type="entry name" value="zf-RING_2"/>
    <property type="match status" value="1"/>
</dbReference>
<keyword evidence="9" id="KW-0812">Transmembrane</keyword>
<accession>A0AAV5CJF3</accession>
<dbReference type="InterPro" id="IPR013083">
    <property type="entry name" value="Znf_RING/FYVE/PHD"/>
</dbReference>
<evidence type="ECO:0000256" key="8">
    <source>
        <dbReference type="SAM" id="MobiDB-lite"/>
    </source>
</evidence>
<feature type="transmembrane region" description="Helical" evidence="9">
    <location>
        <begin position="129"/>
        <end position="149"/>
    </location>
</feature>
<evidence type="ECO:0000256" key="6">
    <source>
        <dbReference type="ARBA" id="ARBA00024209"/>
    </source>
</evidence>
<reference evidence="11" key="1">
    <citation type="journal article" date="2018" name="DNA Res.">
        <title>Multiple hybrid de novo genome assembly of finger millet, an orphan allotetraploid crop.</title>
        <authorList>
            <person name="Hatakeyama M."/>
            <person name="Aluri S."/>
            <person name="Balachadran M.T."/>
            <person name="Sivarajan S.R."/>
            <person name="Patrignani A."/>
            <person name="Gruter S."/>
            <person name="Poveda L."/>
            <person name="Shimizu-Inatsugi R."/>
            <person name="Baeten J."/>
            <person name="Francoijs K.J."/>
            <person name="Nataraja K.N."/>
            <person name="Reddy Y.A.N."/>
            <person name="Phadnis S."/>
            <person name="Ravikumar R.L."/>
            <person name="Schlapbach R."/>
            <person name="Sreeman S.M."/>
            <person name="Shimizu K.K."/>
        </authorList>
    </citation>
    <scope>NUCLEOTIDE SEQUENCE</scope>
</reference>
<dbReference type="SUPFAM" id="SSF57850">
    <property type="entry name" value="RING/U-box"/>
    <property type="match status" value="1"/>
</dbReference>
<evidence type="ECO:0000256" key="9">
    <source>
        <dbReference type="SAM" id="Phobius"/>
    </source>
</evidence>
<dbReference type="EC" id="2.3.2.27" evidence="2"/>
<feature type="transmembrane region" description="Helical" evidence="9">
    <location>
        <begin position="155"/>
        <end position="173"/>
    </location>
</feature>
<protein>
    <recommendedName>
        <fullName evidence="2">RING-type E3 ubiquitin transferase</fullName>
        <ecNumber evidence="2">2.3.2.27</ecNumber>
    </recommendedName>
</protein>
<evidence type="ECO:0000259" key="10">
    <source>
        <dbReference type="PROSITE" id="PS50089"/>
    </source>
</evidence>
<dbReference type="FunFam" id="3.30.40.10:FF:000672">
    <property type="entry name" value="E3 ubiquitin-protein ligase ATL41"/>
    <property type="match status" value="1"/>
</dbReference>
<evidence type="ECO:0000313" key="12">
    <source>
        <dbReference type="Proteomes" id="UP001054889"/>
    </source>
</evidence>
<keyword evidence="12" id="KW-1185">Reference proteome</keyword>
<evidence type="ECO:0000256" key="5">
    <source>
        <dbReference type="ARBA" id="ARBA00022833"/>
    </source>
</evidence>
<keyword evidence="9" id="KW-0472">Membrane</keyword>
<proteinExistence type="inferred from homology"/>
<keyword evidence="3" id="KW-0479">Metal-binding</keyword>
<dbReference type="GO" id="GO:0061630">
    <property type="term" value="F:ubiquitin protein ligase activity"/>
    <property type="evidence" value="ECO:0007669"/>
    <property type="project" value="UniProtKB-EC"/>
</dbReference>
<dbReference type="PROSITE" id="PS50089">
    <property type="entry name" value="ZF_RING_2"/>
    <property type="match status" value="1"/>
</dbReference>
<feature type="region of interest" description="Disordered" evidence="8">
    <location>
        <begin position="1"/>
        <end position="26"/>
    </location>
</feature>
<feature type="compositionally biased region" description="Polar residues" evidence="8">
    <location>
        <begin position="1"/>
        <end position="13"/>
    </location>
</feature>
<reference evidence="11" key="2">
    <citation type="submission" date="2021-12" db="EMBL/GenBank/DDBJ databases">
        <title>Resequencing data analysis of finger millet.</title>
        <authorList>
            <person name="Hatakeyama M."/>
            <person name="Aluri S."/>
            <person name="Balachadran M.T."/>
            <person name="Sivarajan S.R."/>
            <person name="Poveda L."/>
            <person name="Shimizu-Inatsugi R."/>
            <person name="Schlapbach R."/>
            <person name="Sreeman S.M."/>
            <person name="Shimizu K.K."/>
        </authorList>
    </citation>
    <scope>NUCLEOTIDE SEQUENCE</scope>
</reference>
<keyword evidence="5" id="KW-0862">Zinc</keyword>
<dbReference type="AlphaFoldDB" id="A0AAV5CJF3"/>
<keyword evidence="4 7" id="KW-0863">Zinc-finger</keyword>
<evidence type="ECO:0000256" key="7">
    <source>
        <dbReference type="PROSITE-ProRule" id="PRU00175"/>
    </source>
</evidence>
<evidence type="ECO:0000313" key="11">
    <source>
        <dbReference type="EMBL" id="GJM98270.1"/>
    </source>
</evidence>
<dbReference type="CDD" id="cd16461">
    <property type="entry name" value="RING-H2_EL5-like"/>
    <property type="match status" value="1"/>
</dbReference>
<dbReference type="InterPro" id="IPR053238">
    <property type="entry name" value="RING-H2_zinc_finger"/>
</dbReference>
<dbReference type="EMBL" id="BQKI01000007">
    <property type="protein sequence ID" value="GJM98270.1"/>
    <property type="molecule type" value="Genomic_DNA"/>
</dbReference>
<evidence type="ECO:0000256" key="3">
    <source>
        <dbReference type="ARBA" id="ARBA00022723"/>
    </source>
</evidence>